<dbReference type="InterPro" id="IPR011990">
    <property type="entry name" value="TPR-like_helical_dom_sf"/>
</dbReference>
<feature type="compositionally biased region" description="Basic and acidic residues" evidence="2">
    <location>
        <begin position="491"/>
        <end position="516"/>
    </location>
</feature>
<name>A0A9W6ZDI3_9STRA</name>
<evidence type="ECO:0008006" key="5">
    <source>
        <dbReference type="Google" id="ProtNLM"/>
    </source>
</evidence>
<dbReference type="PANTHER" id="PTHR47942">
    <property type="entry name" value="TETRATRICOPEPTIDE REPEAT (TPR)-LIKE SUPERFAMILY PROTEIN-RELATED"/>
    <property type="match status" value="1"/>
</dbReference>
<gene>
    <name evidence="3" type="ORF">TrVE_jg5719</name>
</gene>
<keyword evidence="1" id="KW-0677">Repeat</keyword>
<dbReference type="InterPro" id="IPR051222">
    <property type="entry name" value="PPR/CCM1_RNA-binding"/>
</dbReference>
<evidence type="ECO:0000313" key="3">
    <source>
        <dbReference type="EMBL" id="GMH48435.1"/>
    </source>
</evidence>
<accession>A0A9W6ZDI3</accession>
<evidence type="ECO:0000256" key="2">
    <source>
        <dbReference type="SAM" id="MobiDB-lite"/>
    </source>
</evidence>
<dbReference type="PANTHER" id="PTHR47942:SF63">
    <property type="entry name" value="PENTATRICOPEPTIDE REPEAT-CONTAINING PROTEIN"/>
    <property type="match status" value="1"/>
</dbReference>
<organism evidence="3 4">
    <name type="scientific">Triparma verrucosa</name>
    <dbReference type="NCBI Taxonomy" id="1606542"/>
    <lineage>
        <taxon>Eukaryota</taxon>
        <taxon>Sar</taxon>
        <taxon>Stramenopiles</taxon>
        <taxon>Ochrophyta</taxon>
        <taxon>Bolidophyceae</taxon>
        <taxon>Parmales</taxon>
        <taxon>Triparmaceae</taxon>
        <taxon>Triparma</taxon>
    </lineage>
</organism>
<comment type="caution">
    <text evidence="3">The sequence shown here is derived from an EMBL/GenBank/DDBJ whole genome shotgun (WGS) entry which is preliminary data.</text>
</comment>
<dbReference type="Gene3D" id="1.25.40.10">
    <property type="entry name" value="Tetratricopeptide repeat domain"/>
    <property type="match status" value="1"/>
</dbReference>
<feature type="region of interest" description="Disordered" evidence="2">
    <location>
        <begin position="488"/>
        <end position="516"/>
    </location>
</feature>
<keyword evidence="4" id="KW-1185">Reference proteome</keyword>
<protein>
    <recommendedName>
        <fullName evidence="5">Pentatricopeptide repeat-containing protein</fullName>
    </recommendedName>
</protein>
<reference evidence="4" key="1">
    <citation type="journal article" date="2023" name="Commun. Biol.">
        <title>Genome analysis of Parmales, the sister group of diatoms, reveals the evolutionary specialization of diatoms from phago-mixotrophs to photoautotrophs.</title>
        <authorList>
            <person name="Ban H."/>
            <person name="Sato S."/>
            <person name="Yoshikawa S."/>
            <person name="Yamada K."/>
            <person name="Nakamura Y."/>
            <person name="Ichinomiya M."/>
            <person name="Sato N."/>
            <person name="Blanc-Mathieu R."/>
            <person name="Endo H."/>
            <person name="Kuwata A."/>
            <person name="Ogata H."/>
        </authorList>
    </citation>
    <scope>NUCLEOTIDE SEQUENCE [LARGE SCALE GENOMIC DNA]</scope>
    <source>
        <strain evidence="4">NIES 3699</strain>
    </source>
</reference>
<evidence type="ECO:0000256" key="1">
    <source>
        <dbReference type="ARBA" id="ARBA00022737"/>
    </source>
</evidence>
<sequence>MDRQIHEYLTTLDTPPSPSFVTNALLTTSRSLNLKSTADSLLLSSILKKNISTSTFNKYLLVHYHKLKGGENTLLNTDLQSFISELLKTSSPSPSNDQGGISSLLSVLETLPESAYDYNQMNPERFSVKFSDDEVHGRQTTASSVVAVRAVYLMIREGGDCLPDNTTWEIVFKILEMNRHSQTALSLLNKMSNYIPPPPSFPSHRRSSPSYGFSPPTSSMFFTVLLSLCKTPNQSSAALKLLLSMRNTTFQPTPAHYTAVIRSFGRDNKPLDATMLLWNTMPLNGLTPDPHTYEAAIRACADYKEMPRTEVSNRPKHFEVSDRPELPTAYKLLLEASSKFPSSVTPNSYLYILHAISRLPSPFDPPQTHQYSLDTFSLHLHSSPSPSPLILKAFKHNLLLYHISTIMSSSHFPPQPLLSDLDSILLPLPHRTRSIVMKSFTPSDPMLIYLKSLNSSSHYKNLRRDSDNNIIDDEECEEDSFDNIYYDDESFNEREYEDGTEKKNNRKEKEDNSSWW</sequence>
<proteinExistence type="predicted"/>
<dbReference type="AlphaFoldDB" id="A0A9W6ZDI3"/>
<evidence type="ECO:0000313" key="4">
    <source>
        <dbReference type="Proteomes" id="UP001165160"/>
    </source>
</evidence>
<dbReference type="Proteomes" id="UP001165160">
    <property type="component" value="Unassembled WGS sequence"/>
</dbReference>
<dbReference type="EMBL" id="BRXX01000584">
    <property type="protein sequence ID" value="GMH48435.1"/>
    <property type="molecule type" value="Genomic_DNA"/>
</dbReference>